<dbReference type="InterPro" id="IPR038964">
    <property type="entry name" value="ABFB"/>
</dbReference>
<dbReference type="SUPFAM" id="SSF50405">
    <property type="entry name" value="Actin-crosslinking proteins"/>
    <property type="match status" value="1"/>
</dbReference>
<proteinExistence type="predicted"/>
<dbReference type="PANTHER" id="PTHR39447:SF2">
    <property type="entry name" value="ALPHA-L-ARABINOFURANOSIDASE B"/>
    <property type="match status" value="1"/>
</dbReference>
<dbReference type="Gene3D" id="2.60.120.200">
    <property type="match status" value="1"/>
</dbReference>
<evidence type="ECO:0000313" key="3">
    <source>
        <dbReference type="Proteomes" id="UP001589810"/>
    </source>
</evidence>
<protein>
    <submittedName>
        <fullName evidence="2">Arabinofuranosidase catalytic domain-containing protein</fullName>
    </submittedName>
</protein>
<dbReference type="CDD" id="cd00257">
    <property type="entry name" value="beta-trefoil_FSCN-like"/>
    <property type="match status" value="1"/>
</dbReference>
<organism evidence="2 3">
    <name type="scientific">Kutzneria chonburiensis</name>
    <dbReference type="NCBI Taxonomy" id="1483604"/>
    <lineage>
        <taxon>Bacteria</taxon>
        <taxon>Bacillati</taxon>
        <taxon>Actinomycetota</taxon>
        <taxon>Actinomycetes</taxon>
        <taxon>Pseudonocardiales</taxon>
        <taxon>Pseudonocardiaceae</taxon>
        <taxon>Kutzneria</taxon>
    </lineage>
</organism>
<dbReference type="InterPro" id="IPR013320">
    <property type="entry name" value="ConA-like_dom_sf"/>
</dbReference>
<dbReference type="PANTHER" id="PTHR39447">
    <property type="entry name" value="ALPHA-L-ARABINOFURANOSIDASE B"/>
    <property type="match status" value="1"/>
</dbReference>
<sequence>MTTEVVVHALPTFRRRLFVLLLALVLPVFGLATTQTAAAATQKTCDLYASGGTPCAAAYSTTRALFASYNGPLYQIQRASDHGTLNIGLRSAGGVVNSAPQVSFCSGTSCTITQLYDQTSNANHMPISPGSACSGCSGALHGPGPNGADIGADAMALPVTVSGQPAYGVLVNNIGTGYRNNAVRNVPTGAQPEGMYMVTSSNLTSGSCCFDFGSAETDDSDDGNSTMNAIYYGSACWVGGCTGPGPWVGGDLENGMYFSDNGRNPTNIQSETGMFVTAWEKNNGTTNFTLKFGNGQSGGLTTSYSGALPNGYNPMKVQPSIELGTGGDNSPLGKGEFFEGAVTTGFPSDATENAVQADLVAAGYANNNTTFHRSTSVVSFRAHANGKYVDASNNTTSLIADATSIGTAEIFDMFTDTDGTIGLRAHSDNNWVTAENNGAAPLIANRGGPGPWETFYLLHNPDGSVSLRAYNNQHLVTAENAGASSLIANRTAVGPWEEFDLITH</sequence>
<dbReference type="Pfam" id="PF09206">
    <property type="entry name" value="ArabFuran-catal"/>
    <property type="match status" value="1"/>
</dbReference>
<keyword evidence="3" id="KW-1185">Reference proteome</keyword>
<dbReference type="SUPFAM" id="SSF49899">
    <property type="entry name" value="Concanavalin A-like lectins/glucanases"/>
    <property type="match status" value="1"/>
</dbReference>
<evidence type="ECO:0000313" key="2">
    <source>
        <dbReference type="EMBL" id="MFC0540587.1"/>
    </source>
</evidence>
<dbReference type="RefSeq" id="WP_379793763.1">
    <property type="nucleotide sequence ID" value="NZ_JBHLUD010000001.1"/>
</dbReference>
<comment type="caution">
    <text evidence="2">The sequence shown here is derived from an EMBL/GenBank/DDBJ whole genome shotgun (WGS) entry which is preliminary data.</text>
</comment>
<dbReference type="InterPro" id="IPR015289">
    <property type="entry name" value="A-L-arabinofuranosidase_B_cat"/>
</dbReference>
<name>A0ABV6MKD9_9PSEU</name>
<dbReference type="Gene3D" id="2.80.10.50">
    <property type="match status" value="1"/>
</dbReference>
<reference evidence="2 3" key="1">
    <citation type="submission" date="2024-09" db="EMBL/GenBank/DDBJ databases">
        <authorList>
            <person name="Sun Q."/>
            <person name="Mori K."/>
        </authorList>
    </citation>
    <scope>NUCLEOTIDE SEQUENCE [LARGE SCALE GENOMIC DNA]</scope>
    <source>
        <strain evidence="2 3">TBRC 1432</strain>
    </source>
</reference>
<gene>
    <name evidence="2" type="ORF">ACFFH7_03790</name>
</gene>
<dbReference type="EMBL" id="JBHLUD010000001">
    <property type="protein sequence ID" value="MFC0540587.1"/>
    <property type="molecule type" value="Genomic_DNA"/>
</dbReference>
<accession>A0ABV6MKD9</accession>
<dbReference type="InterPro" id="IPR008999">
    <property type="entry name" value="Actin-crosslinking"/>
</dbReference>
<dbReference type="Proteomes" id="UP001589810">
    <property type="component" value="Unassembled WGS sequence"/>
</dbReference>
<feature type="domain" description="Alpha-L-arabinofuranosidase B catalytic" evidence="1">
    <location>
        <begin position="45"/>
        <end position="365"/>
    </location>
</feature>
<evidence type="ECO:0000259" key="1">
    <source>
        <dbReference type="Pfam" id="PF09206"/>
    </source>
</evidence>